<evidence type="ECO:0000313" key="8">
    <source>
        <dbReference type="Proteomes" id="UP000046680"/>
    </source>
</evidence>
<protein>
    <recommendedName>
        <fullName evidence="11">Secreted protein</fullName>
    </recommendedName>
</protein>
<feature type="region of interest" description="Disordered" evidence="1">
    <location>
        <begin position="49"/>
        <end position="70"/>
    </location>
</feature>
<dbReference type="Proteomes" id="UP000046680">
    <property type="component" value="Unassembled WGS sequence"/>
</dbReference>
<evidence type="ECO:0000313" key="9">
    <source>
        <dbReference type="Proteomes" id="UP000046947"/>
    </source>
</evidence>
<name>A0A654TVS8_MYCTX</name>
<dbReference type="Proteomes" id="UP000048289">
    <property type="component" value="Unassembled WGS sequence"/>
</dbReference>
<gene>
    <name evidence="5" type="ORF">ERS007657_00242</name>
    <name evidence="6" type="ORF">ERS007661_03570</name>
    <name evidence="3" type="ORF">ERS007681_04510</name>
    <name evidence="4" type="ORF">ERS007688_04551</name>
</gene>
<dbReference type="EMBL" id="CGCX01000047">
    <property type="protein sequence ID" value="CFR65744.1"/>
    <property type="molecule type" value="Genomic_DNA"/>
</dbReference>
<evidence type="ECO:0008006" key="11">
    <source>
        <dbReference type="Google" id="ProtNLM"/>
    </source>
</evidence>
<feature type="chain" id="PRO_5041551794" description="Secreted protein" evidence="2">
    <location>
        <begin position="30"/>
        <end position="70"/>
    </location>
</feature>
<evidence type="ECO:0000313" key="3">
    <source>
        <dbReference type="EMBL" id="CFE48450.1"/>
    </source>
</evidence>
<accession>A0A654TVS8</accession>
<dbReference type="EMBL" id="CFOH01001441">
    <property type="protein sequence ID" value="CFE85454.1"/>
    <property type="molecule type" value="Genomic_DNA"/>
</dbReference>
<evidence type="ECO:0000313" key="10">
    <source>
        <dbReference type="Proteomes" id="UP000048289"/>
    </source>
</evidence>
<dbReference type="EMBL" id="CQQC01001638">
    <property type="protein sequence ID" value="CNW12648.1"/>
    <property type="molecule type" value="Genomic_DNA"/>
</dbReference>
<dbReference type="Proteomes" id="UP000039217">
    <property type="component" value="Unassembled WGS sequence"/>
</dbReference>
<evidence type="ECO:0000313" key="4">
    <source>
        <dbReference type="EMBL" id="CFE85454.1"/>
    </source>
</evidence>
<keyword evidence="2" id="KW-0732">Signal</keyword>
<evidence type="ECO:0000313" key="5">
    <source>
        <dbReference type="EMBL" id="CFR65744.1"/>
    </source>
</evidence>
<organism evidence="5 8">
    <name type="scientific">Mycobacterium tuberculosis</name>
    <dbReference type="NCBI Taxonomy" id="1773"/>
    <lineage>
        <taxon>Bacteria</taxon>
        <taxon>Bacillati</taxon>
        <taxon>Actinomycetota</taxon>
        <taxon>Actinomycetes</taxon>
        <taxon>Mycobacteriales</taxon>
        <taxon>Mycobacteriaceae</taxon>
        <taxon>Mycobacterium</taxon>
        <taxon>Mycobacterium tuberculosis complex</taxon>
    </lineage>
</organism>
<reference evidence="7 8" key="1">
    <citation type="submission" date="2015-03" db="EMBL/GenBank/DDBJ databases">
        <authorList>
            <consortium name="Pathogen Informatics"/>
        </authorList>
    </citation>
    <scope>NUCLEOTIDE SEQUENCE [LARGE SCALE GENOMIC DNA]</scope>
    <source>
        <strain evidence="5 8">C09601061</strain>
        <strain evidence="6 7">D00501624</strain>
        <strain evidence="3 10">G09901357</strain>
        <strain evidence="4 9">H09601792</strain>
    </source>
</reference>
<evidence type="ECO:0000313" key="6">
    <source>
        <dbReference type="EMBL" id="CNW12648.1"/>
    </source>
</evidence>
<feature type="signal peptide" evidence="2">
    <location>
        <begin position="1"/>
        <end position="29"/>
    </location>
</feature>
<dbReference type="AlphaFoldDB" id="A0A654TVS8"/>
<evidence type="ECO:0000256" key="2">
    <source>
        <dbReference type="SAM" id="SignalP"/>
    </source>
</evidence>
<evidence type="ECO:0000256" key="1">
    <source>
        <dbReference type="SAM" id="MobiDB-lite"/>
    </source>
</evidence>
<dbReference type="Proteomes" id="UP000046947">
    <property type="component" value="Unassembled WGS sequence"/>
</dbReference>
<sequence length="70" mass="7346">MVSARTLLVRNSFSLAALASSASLSPATASSPQRVVSFINVVGCGTDPSNGIRQNRRQVIESVTSRHSDS</sequence>
<evidence type="ECO:0000313" key="7">
    <source>
        <dbReference type="Proteomes" id="UP000039217"/>
    </source>
</evidence>
<dbReference type="EMBL" id="CFOE01001135">
    <property type="protein sequence ID" value="CFE48450.1"/>
    <property type="molecule type" value="Genomic_DNA"/>
</dbReference>
<proteinExistence type="predicted"/>